<feature type="transmembrane region" description="Helical" evidence="1">
    <location>
        <begin position="50"/>
        <end position="68"/>
    </location>
</feature>
<keyword evidence="1" id="KW-0472">Membrane</keyword>
<evidence type="ECO:0000256" key="1">
    <source>
        <dbReference type="SAM" id="Phobius"/>
    </source>
</evidence>
<organism evidence="2">
    <name type="scientific">viral metagenome</name>
    <dbReference type="NCBI Taxonomy" id="1070528"/>
    <lineage>
        <taxon>unclassified sequences</taxon>
        <taxon>metagenomes</taxon>
        <taxon>organismal metagenomes</taxon>
    </lineage>
</organism>
<dbReference type="AlphaFoldDB" id="A0A6C0HAJ8"/>
<keyword evidence="1" id="KW-0812">Transmembrane</keyword>
<proteinExistence type="predicted"/>
<name>A0A6C0HAJ8_9ZZZZ</name>
<evidence type="ECO:0000313" key="2">
    <source>
        <dbReference type="EMBL" id="QHT77632.1"/>
    </source>
</evidence>
<feature type="transmembrane region" description="Helical" evidence="1">
    <location>
        <begin position="12"/>
        <end position="44"/>
    </location>
</feature>
<keyword evidence="1" id="KW-1133">Transmembrane helix</keyword>
<accession>A0A6C0HAJ8</accession>
<protein>
    <submittedName>
        <fullName evidence="2">Uncharacterized protein</fullName>
    </submittedName>
</protein>
<sequence>MKYTFSQFIPIILLFLIVSNPDVIIQFSNMSIGRFIAVAIILFYSSINKYLGLLSCMLIVLYYQLYAFDDQKEFFENLSFSHFDENKVQPQKVLETSPVRYADYSSLYKTECATPTPKNHANSVLKKHFTDRFCDRDVLKYKDVAVRSEMVQHVFPEIQFTAGKCNPCSATCDFSIIANKLHIEEKMKPISTVP</sequence>
<reference evidence="2" key="1">
    <citation type="journal article" date="2020" name="Nature">
        <title>Giant virus diversity and host interactions through global metagenomics.</title>
        <authorList>
            <person name="Schulz F."/>
            <person name="Roux S."/>
            <person name="Paez-Espino D."/>
            <person name="Jungbluth S."/>
            <person name="Walsh D.A."/>
            <person name="Denef V.J."/>
            <person name="McMahon K.D."/>
            <person name="Konstantinidis K.T."/>
            <person name="Eloe-Fadrosh E.A."/>
            <person name="Kyrpides N.C."/>
            <person name="Woyke T."/>
        </authorList>
    </citation>
    <scope>NUCLEOTIDE SEQUENCE</scope>
    <source>
        <strain evidence="2">GVMAG-M-3300023179-90</strain>
    </source>
</reference>
<dbReference type="EMBL" id="MN739920">
    <property type="protein sequence ID" value="QHT77632.1"/>
    <property type="molecule type" value="Genomic_DNA"/>
</dbReference>